<dbReference type="Pfam" id="PF14559">
    <property type="entry name" value="TPR_19"/>
    <property type="match status" value="1"/>
</dbReference>
<dbReference type="PROSITE" id="PS50005">
    <property type="entry name" value="TPR"/>
    <property type="match status" value="1"/>
</dbReference>
<dbReference type="Gene3D" id="1.25.40.10">
    <property type="entry name" value="Tetratricopeptide repeat domain"/>
    <property type="match status" value="1"/>
</dbReference>
<evidence type="ECO:0000313" key="11">
    <source>
        <dbReference type="EMBL" id="NIC04302.1"/>
    </source>
</evidence>
<evidence type="ECO:0000256" key="3">
    <source>
        <dbReference type="ARBA" id="ARBA00011970"/>
    </source>
</evidence>
<dbReference type="Gene3D" id="3.40.50.11380">
    <property type="match status" value="1"/>
</dbReference>
<dbReference type="SUPFAM" id="SSF53756">
    <property type="entry name" value="UDP-Glycosyltransferase/glycogen phosphorylase"/>
    <property type="match status" value="1"/>
</dbReference>
<evidence type="ECO:0000256" key="5">
    <source>
        <dbReference type="ARBA" id="ARBA00022679"/>
    </source>
</evidence>
<dbReference type="InterPro" id="IPR019734">
    <property type="entry name" value="TPR_rpt"/>
</dbReference>
<feature type="domain" description="Glycosyltransferase 2-like" evidence="9">
    <location>
        <begin position="960"/>
        <end position="1124"/>
    </location>
</feature>
<comment type="caution">
    <text evidence="11">The sequence shown here is derived from an EMBL/GenBank/DDBJ whole genome shotgun (WGS) entry which is preliminary data.</text>
</comment>
<keyword evidence="4" id="KW-0328">Glycosyltransferase</keyword>
<sequence length="1217" mass="135956">MAKKNARRRFSSPAPQAGVALPADQLGAFDSAYHSGDYPRALRLAEAMVQRYPKIAQAHELHAKALGRLERYADACDAMVRVMERVATPGTDQQLKLAQYQVLAGRAKTAVAALEGILEVESAHLAALVWLSRAYHQLGNNPKALEINGRALALDAHNEEMLHWRARILDQHKRHDEALKTLEQLLAINPKRIGANNHIAALYVKEGGYKKAETHFSEELKLDPSNGQIHSNLLVAAHYNPEYSAENLFTMLVEWEKRFAKPSSGRADTLKNPAKKLRIGLLSGGFRMHPVGQMILPALKHLPCQQFEVIAYSTSQIVDKLTQQIQEVIHRWEMIEGLSAGQLNQKFRNDSIDILIDMNGAGEGSRYDTLTQEPAPLIVKWVGSLINTTGLSCFDYLLSDSIETPEGVDDLYVEKLIRLPDDYICYHVPEHAPSCNALPALSNGYITFGCLNNPAKLSPPMLAEWAKLLKEVPDSKLLLRGIQFESSRYRDKIADIFAEHGVAADRLVLEGPAQHQEFMATYQRIDIALDTWPYSGGLTTCEALMMGVPVVTRVGPTFAGRHSATHLANAGLPELVTDSWEDFRIRAKELASDLPNLAVIRAALRTILTDSPICDGPRFASHLTTALRAIWQRHCEGKAPEALTFSKSGAAQFADEYAPVKLAVALPSGGFDWQLESPVLAVDNGAILAARADARELLGSGRVVMLSFDPAGKLTSVDHLAQYGEIQHFAHTSLGSGQPATLHVGVGLEPTTLELISQDAKIETHEIPTVALDSIEGLPAIDLLALDACHDDISILWHAEQALKNTLLIQVRVVFQTIAQNQPDFARVNDWMEKHGFRFYRFFNEHYRGYFPDSVLKEKRQATDLQSADALFIPTSERYAELGSRQRIKLSFVLHTLYDIYDLAYSLLKETDPERAARYLEVEGLIEEFDTSFESSNEVPPPAGPPIPQDDHIKGKPILSVICTTYNHADYIEDAIKGIISQKTDFPFEIIIHDDASTDGTQDIIEVYASKYPDMIVPIYQKENQYSQNRKPLDICLPLSKGQYVAICEGDDYWTDAGKLQKQFEYMENHKECVVTHHNAFVFEGGGLIAESKLPQKFSRGFSSNELLKNDCFVLTLSMMFRKKFNNFPSEKGNVENGDNFLISMLGLYGESHYLENIKPAAYRLHSGSTWSSKTMKEKSKMLANSFWWIAAYHERKKRLDLADFYYKKSASALKRG</sequence>
<dbReference type="EC" id="2.4.1.255" evidence="3"/>
<reference evidence="11 12" key="1">
    <citation type="submission" date="2020-03" db="EMBL/GenBank/DDBJ databases">
        <title>Identification of Halomonas strains.</title>
        <authorList>
            <person name="Xiao Z."/>
            <person name="Dong F."/>
            <person name="Wang Z."/>
            <person name="Zhao J.-Y."/>
        </authorList>
    </citation>
    <scope>NUCLEOTIDE SEQUENCE [LARGE SCALE GENOMIC DNA]</scope>
    <source>
        <strain evidence="11 12">DX6</strain>
    </source>
</reference>
<evidence type="ECO:0000256" key="7">
    <source>
        <dbReference type="ARBA" id="ARBA00022803"/>
    </source>
</evidence>
<evidence type="ECO:0000256" key="2">
    <source>
        <dbReference type="ARBA" id="ARBA00005386"/>
    </source>
</evidence>
<protein>
    <recommendedName>
        <fullName evidence="3">protein O-GlcNAc transferase</fullName>
        <ecNumber evidence="3">2.4.1.255</ecNumber>
    </recommendedName>
</protein>
<dbReference type="InterPro" id="IPR029489">
    <property type="entry name" value="OGT/SEC/SPY_C"/>
</dbReference>
<dbReference type="EMBL" id="JAAQTO010000005">
    <property type="protein sequence ID" value="NIC04302.1"/>
    <property type="molecule type" value="Genomic_DNA"/>
</dbReference>
<dbReference type="InterPro" id="IPR029044">
    <property type="entry name" value="Nucleotide-diphossugar_trans"/>
</dbReference>
<name>A0ABX0PQ74_9GAMM</name>
<keyword evidence="6" id="KW-0677">Repeat</keyword>
<dbReference type="Proteomes" id="UP001318321">
    <property type="component" value="Unassembled WGS sequence"/>
</dbReference>
<comment type="similarity">
    <text evidence="2">Belongs to the glycosyltransferase 41 family. O-GlcNAc transferase subfamily.</text>
</comment>
<keyword evidence="12" id="KW-1185">Reference proteome</keyword>
<dbReference type="InterPro" id="IPR051939">
    <property type="entry name" value="Glycosyltr_41/O-GlcNAc_trsf"/>
</dbReference>
<evidence type="ECO:0000259" key="10">
    <source>
        <dbReference type="Pfam" id="PF13844"/>
    </source>
</evidence>
<dbReference type="PANTHER" id="PTHR44835:SF1">
    <property type="entry name" value="PROTEIN O-GLCNAC TRANSFERASE"/>
    <property type="match status" value="1"/>
</dbReference>
<evidence type="ECO:0000256" key="8">
    <source>
        <dbReference type="PROSITE-ProRule" id="PRU00339"/>
    </source>
</evidence>
<dbReference type="InterPro" id="IPR001173">
    <property type="entry name" value="Glyco_trans_2-like"/>
</dbReference>
<dbReference type="Gene3D" id="3.40.50.2000">
    <property type="entry name" value="Glycogen Phosphorylase B"/>
    <property type="match status" value="1"/>
</dbReference>
<evidence type="ECO:0000256" key="6">
    <source>
        <dbReference type="ARBA" id="ARBA00022737"/>
    </source>
</evidence>
<feature type="domain" description="O-GlcNAc transferase C-terminal" evidence="10">
    <location>
        <begin position="260"/>
        <end position="424"/>
    </location>
</feature>
<keyword evidence="5" id="KW-0808">Transferase</keyword>
<dbReference type="Pfam" id="PF13432">
    <property type="entry name" value="TPR_16"/>
    <property type="match status" value="1"/>
</dbReference>
<feature type="domain" description="O-GlcNAc transferase C-terminal" evidence="10">
    <location>
        <begin position="441"/>
        <end position="621"/>
    </location>
</feature>
<evidence type="ECO:0000256" key="4">
    <source>
        <dbReference type="ARBA" id="ARBA00022676"/>
    </source>
</evidence>
<proteinExistence type="inferred from homology"/>
<dbReference type="SUPFAM" id="SSF53448">
    <property type="entry name" value="Nucleotide-diphospho-sugar transferases"/>
    <property type="match status" value="1"/>
</dbReference>
<dbReference type="Gene3D" id="3.90.550.10">
    <property type="entry name" value="Spore Coat Polysaccharide Biosynthesis Protein SpsA, Chain A"/>
    <property type="match status" value="1"/>
</dbReference>
<keyword evidence="7 8" id="KW-0802">TPR repeat</keyword>
<evidence type="ECO:0000259" key="9">
    <source>
        <dbReference type="Pfam" id="PF00535"/>
    </source>
</evidence>
<dbReference type="SUPFAM" id="SSF48452">
    <property type="entry name" value="TPR-like"/>
    <property type="match status" value="2"/>
</dbReference>
<dbReference type="SMART" id="SM00028">
    <property type="entry name" value="TPR"/>
    <property type="match status" value="3"/>
</dbReference>
<feature type="repeat" description="TPR" evidence="8">
    <location>
        <begin position="193"/>
        <end position="226"/>
    </location>
</feature>
<evidence type="ECO:0000256" key="1">
    <source>
        <dbReference type="ARBA" id="ARBA00004922"/>
    </source>
</evidence>
<dbReference type="RefSeq" id="WP_167110740.1">
    <property type="nucleotide sequence ID" value="NZ_JAAQTO010000005.1"/>
</dbReference>
<dbReference type="Pfam" id="PF13844">
    <property type="entry name" value="Glyco_transf_41"/>
    <property type="match status" value="2"/>
</dbReference>
<gene>
    <name evidence="11" type="ORF">HBJ55_02510</name>
</gene>
<evidence type="ECO:0000313" key="12">
    <source>
        <dbReference type="Proteomes" id="UP001318321"/>
    </source>
</evidence>
<comment type="pathway">
    <text evidence="1">Protein modification; protein glycosylation.</text>
</comment>
<accession>A0ABX0PQ74</accession>
<dbReference type="PANTHER" id="PTHR44835">
    <property type="entry name" value="UDP-N-ACETYLGLUCOSAMINE--PEPTIDE N-ACETYLGLUCOSAMINYLTRANSFERASE SPINDLY-RELATED"/>
    <property type="match status" value="1"/>
</dbReference>
<dbReference type="Pfam" id="PF00535">
    <property type="entry name" value="Glycos_transf_2"/>
    <property type="match status" value="1"/>
</dbReference>
<dbReference type="InterPro" id="IPR011990">
    <property type="entry name" value="TPR-like_helical_dom_sf"/>
</dbReference>
<organism evidence="11 12">
    <name type="scientific">Billgrantia bachuensis</name>
    <dbReference type="NCBI Taxonomy" id="2717286"/>
    <lineage>
        <taxon>Bacteria</taxon>
        <taxon>Pseudomonadati</taxon>
        <taxon>Pseudomonadota</taxon>
        <taxon>Gammaproteobacteria</taxon>
        <taxon>Oceanospirillales</taxon>
        <taxon>Halomonadaceae</taxon>
        <taxon>Billgrantia</taxon>
    </lineage>
</organism>